<organism evidence="1 2">
    <name type="scientific">Vigna unguiculata</name>
    <name type="common">Cowpea</name>
    <dbReference type="NCBI Taxonomy" id="3917"/>
    <lineage>
        <taxon>Eukaryota</taxon>
        <taxon>Viridiplantae</taxon>
        <taxon>Streptophyta</taxon>
        <taxon>Embryophyta</taxon>
        <taxon>Tracheophyta</taxon>
        <taxon>Spermatophyta</taxon>
        <taxon>Magnoliopsida</taxon>
        <taxon>eudicotyledons</taxon>
        <taxon>Gunneridae</taxon>
        <taxon>Pentapetalae</taxon>
        <taxon>rosids</taxon>
        <taxon>fabids</taxon>
        <taxon>Fabales</taxon>
        <taxon>Fabaceae</taxon>
        <taxon>Papilionoideae</taxon>
        <taxon>50 kb inversion clade</taxon>
        <taxon>NPAAA clade</taxon>
        <taxon>indigoferoid/millettioid clade</taxon>
        <taxon>Phaseoleae</taxon>
        <taxon>Vigna</taxon>
    </lineage>
</organism>
<dbReference type="Proteomes" id="UP000501690">
    <property type="component" value="Linkage Group LG7"/>
</dbReference>
<keyword evidence="2" id="KW-1185">Reference proteome</keyword>
<name>A0A4D6MGW8_VIGUN</name>
<sequence length="157" mass="16970">MWRKVHFLSPDLGLLRLGFHGGLCGGTLLQWWFVCGNGGFEVGAGTRGSGRAASAAAQWCSGGVEAAAMVVREEEELAVAVNLKLDSRLVQVRWNATVTGGAVVTELWRADGGCRGCWCVNLLPSRLVHGGEKMVLQNRGGQKRRRLPWRLIVAAMV</sequence>
<accession>A0A4D6MGW8</accession>
<gene>
    <name evidence="1" type="ORF">DEO72_LG7g1320</name>
</gene>
<proteinExistence type="predicted"/>
<protein>
    <submittedName>
        <fullName evidence="1">Uncharacterized protein</fullName>
    </submittedName>
</protein>
<dbReference type="AlphaFoldDB" id="A0A4D6MGW8"/>
<reference evidence="1 2" key="1">
    <citation type="submission" date="2019-04" db="EMBL/GenBank/DDBJ databases">
        <title>An improved genome assembly and genetic linkage map for asparagus bean, Vigna unguiculata ssp. sesquipedialis.</title>
        <authorList>
            <person name="Xia Q."/>
            <person name="Zhang R."/>
            <person name="Dong Y."/>
        </authorList>
    </citation>
    <scope>NUCLEOTIDE SEQUENCE [LARGE SCALE GENOMIC DNA]</scope>
    <source>
        <tissue evidence="1">Leaf</tissue>
    </source>
</reference>
<evidence type="ECO:0000313" key="1">
    <source>
        <dbReference type="EMBL" id="QCE00034.1"/>
    </source>
</evidence>
<dbReference type="EMBL" id="CP039351">
    <property type="protein sequence ID" value="QCE00034.1"/>
    <property type="molecule type" value="Genomic_DNA"/>
</dbReference>
<evidence type="ECO:0000313" key="2">
    <source>
        <dbReference type="Proteomes" id="UP000501690"/>
    </source>
</evidence>